<dbReference type="SMART" id="SM00220">
    <property type="entry name" value="S_TKc"/>
    <property type="match status" value="1"/>
</dbReference>
<keyword evidence="4" id="KW-0418">Kinase</keyword>
<dbReference type="InterPro" id="IPR011009">
    <property type="entry name" value="Kinase-like_dom_sf"/>
</dbReference>
<evidence type="ECO:0000313" key="4">
    <source>
        <dbReference type="EMBL" id="RVW34374.1"/>
    </source>
</evidence>
<evidence type="ECO:0000313" key="5">
    <source>
        <dbReference type="Proteomes" id="UP000288805"/>
    </source>
</evidence>
<dbReference type="InterPro" id="IPR050117">
    <property type="entry name" value="MAPK"/>
</dbReference>
<accession>A0A438DFX0</accession>
<dbReference type="GO" id="GO:0005524">
    <property type="term" value="F:ATP binding"/>
    <property type="evidence" value="ECO:0007669"/>
    <property type="project" value="UniProtKB-KW"/>
</dbReference>
<sequence>MVTALSSHSVAVKKMKRKFFFWEECMNLREVKSLRKLNHPNIIKLKEIVRENNELFFIFEHMAHVCWLVCLLGDEVNVTLTSYVLIAIFVQRYRAPEVLFQSSSYTPAIVLDSRGLMSNHEILADMWAVGAILAELFTLCPIFPGESESYLFSIGQHLSDVNVLKILPANLSDIIPNASLEATDLIMVATLFMGPTREANCRASTQTSIFHVGKWVPHPLPDPFQMKQNDTAKPNLELNLWDFGREPDDCFLGLTLAVKPSVSNLGNTLFLWYFCSFMIASPEFEELFLAEMVHKVSQGTGEDILFCSGFQDSSGKSVFWSVLSPDRNGIDTSVDASLSLSFSSIPHPQLELESQQLDSPSSAVHCWPCPHSFNRVEYFC</sequence>
<dbReference type="SUPFAM" id="SSF56112">
    <property type="entry name" value="Protein kinase-like (PK-like)"/>
    <property type="match status" value="1"/>
</dbReference>
<reference evidence="4 5" key="1">
    <citation type="journal article" date="2018" name="PLoS Genet.">
        <title>Population sequencing reveals clonal diversity and ancestral inbreeding in the grapevine cultivar Chardonnay.</title>
        <authorList>
            <person name="Roach M.J."/>
            <person name="Johnson D.L."/>
            <person name="Bohlmann J."/>
            <person name="van Vuuren H.J."/>
            <person name="Jones S.J."/>
            <person name="Pretorius I.S."/>
            <person name="Schmidt S.A."/>
            <person name="Borneman A.R."/>
        </authorList>
    </citation>
    <scope>NUCLEOTIDE SEQUENCE [LARGE SCALE GENOMIC DNA]</scope>
    <source>
        <strain evidence="5">cv. Chardonnay</strain>
        <tissue evidence="4">Leaf</tissue>
    </source>
</reference>
<feature type="domain" description="Protein kinase" evidence="3">
    <location>
        <begin position="1"/>
        <end position="271"/>
    </location>
</feature>
<evidence type="ECO:0000256" key="2">
    <source>
        <dbReference type="ARBA" id="ARBA00022840"/>
    </source>
</evidence>
<keyword evidence="4" id="KW-0808">Transferase</keyword>
<keyword evidence="2" id="KW-0067">ATP-binding</keyword>
<dbReference type="GO" id="GO:0004672">
    <property type="term" value="F:protein kinase activity"/>
    <property type="evidence" value="ECO:0007669"/>
    <property type="project" value="InterPro"/>
</dbReference>
<evidence type="ECO:0000256" key="1">
    <source>
        <dbReference type="ARBA" id="ARBA00022741"/>
    </source>
</evidence>
<gene>
    <name evidence="4" type="primary">MHK_2</name>
    <name evidence="4" type="ORF">CK203_092148</name>
</gene>
<organism evidence="4 5">
    <name type="scientific">Vitis vinifera</name>
    <name type="common">Grape</name>
    <dbReference type="NCBI Taxonomy" id="29760"/>
    <lineage>
        <taxon>Eukaryota</taxon>
        <taxon>Viridiplantae</taxon>
        <taxon>Streptophyta</taxon>
        <taxon>Embryophyta</taxon>
        <taxon>Tracheophyta</taxon>
        <taxon>Spermatophyta</taxon>
        <taxon>Magnoliopsida</taxon>
        <taxon>eudicotyledons</taxon>
        <taxon>Gunneridae</taxon>
        <taxon>Pentapetalae</taxon>
        <taxon>rosids</taxon>
        <taxon>Vitales</taxon>
        <taxon>Vitaceae</taxon>
        <taxon>Viteae</taxon>
        <taxon>Vitis</taxon>
    </lineage>
</organism>
<dbReference type="InterPro" id="IPR000719">
    <property type="entry name" value="Prot_kinase_dom"/>
</dbReference>
<comment type="caution">
    <text evidence="4">The sequence shown here is derived from an EMBL/GenBank/DDBJ whole genome shotgun (WGS) entry which is preliminary data.</text>
</comment>
<name>A0A438DFX0_VITVI</name>
<dbReference type="PANTHER" id="PTHR24055">
    <property type="entry name" value="MITOGEN-ACTIVATED PROTEIN KINASE"/>
    <property type="match status" value="1"/>
</dbReference>
<dbReference type="Gene3D" id="3.30.200.20">
    <property type="entry name" value="Phosphorylase Kinase, domain 1"/>
    <property type="match status" value="1"/>
</dbReference>
<keyword evidence="1" id="KW-0547">Nucleotide-binding</keyword>
<dbReference type="Pfam" id="PF00069">
    <property type="entry name" value="Pkinase"/>
    <property type="match status" value="1"/>
</dbReference>
<proteinExistence type="predicted"/>
<dbReference type="Proteomes" id="UP000288805">
    <property type="component" value="Unassembled WGS sequence"/>
</dbReference>
<dbReference type="EMBL" id="QGNW01001642">
    <property type="protein sequence ID" value="RVW34374.1"/>
    <property type="molecule type" value="Genomic_DNA"/>
</dbReference>
<dbReference type="Gene3D" id="1.10.510.10">
    <property type="entry name" value="Transferase(Phosphotransferase) domain 1"/>
    <property type="match status" value="1"/>
</dbReference>
<protein>
    <submittedName>
        <fullName evidence="4">Serine/threonine-protein kinase MHK</fullName>
    </submittedName>
</protein>
<evidence type="ECO:0000259" key="3">
    <source>
        <dbReference type="SMART" id="SM00220"/>
    </source>
</evidence>
<dbReference type="AlphaFoldDB" id="A0A438DFX0"/>